<keyword evidence="5" id="KW-0067">ATP-binding</keyword>
<evidence type="ECO:0000256" key="3">
    <source>
        <dbReference type="ARBA" id="ARBA00022723"/>
    </source>
</evidence>
<dbReference type="NCBIfam" id="TIGR01499">
    <property type="entry name" value="folC"/>
    <property type="match status" value="1"/>
</dbReference>
<keyword evidence="8" id="KW-0934">Plastid</keyword>
<sequence length="403" mass="44431">MEDEYVNDLIDRFTSHDQFLGLTGIQGCLKELGNPESNYMALQVTGTNGKGSICALIKESFNNLDILVGTTISPHLSIWEERICVGKNLITAEELRELLIEIGPISKCYSLTPFELITTVALIYFNCKKVNLAILEVGLGGRLDATSVHPHRQIVGFASIGEDHREFLGNDLISIAREKAGILSPGAIAISAPQKKEVAIVLEQEANRVGAFLRWVEPLNWPCNMQGRIQQYNSAVALGMIEALAPLGWSLSKFSIYEAFQKANWQGRLQIVSWHGHEILLDGAHNIPAAKALRYQLDDNGVTSVCWVIGILANKDAPQMLEILLNPDDQVWIVPVPDHNSWSVELLKEKCTNQGYKLRDGVNLHEALVLAKNKAISSNSTIVIAGSLYLIGNFLSLSNLARQ</sequence>
<evidence type="ECO:0000256" key="1">
    <source>
        <dbReference type="ARBA" id="ARBA00008276"/>
    </source>
</evidence>
<evidence type="ECO:0000259" key="7">
    <source>
        <dbReference type="Pfam" id="PF02875"/>
    </source>
</evidence>
<name>B1X3M6_PAUCH</name>
<keyword evidence="3" id="KW-0479">Metal-binding</keyword>
<keyword evidence="6" id="KW-0460">Magnesium</keyword>
<dbReference type="AlphaFoldDB" id="B1X3M6"/>
<dbReference type="GeneID" id="6481208"/>
<dbReference type="InterPro" id="IPR001645">
    <property type="entry name" value="Folylpolyglutamate_synth"/>
</dbReference>
<dbReference type="GO" id="GO:0004326">
    <property type="term" value="F:tetrahydrofolylpolyglutamate synthase activity"/>
    <property type="evidence" value="ECO:0007669"/>
    <property type="project" value="InterPro"/>
</dbReference>
<dbReference type="InterPro" id="IPR036615">
    <property type="entry name" value="Mur_ligase_C_dom_sf"/>
</dbReference>
<dbReference type="InterPro" id="IPR004101">
    <property type="entry name" value="Mur_ligase_C"/>
</dbReference>
<protein>
    <submittedName>
        <fullName evidence="8">Putative bifunctional Dihydrofolate/Folylpolyglutamate synthase</fullName>
    </submittedName>
</protein>
<dbReference type="PANTHER" id="PTHR11136">
    <property type="entry name" value="FOLYLPOLYGLUTAMATE SYNTHASE-RELATED"/>
    <property type="match status" value="1"/>
</dbReference>
<reference evidence="8" key="1">
    <citation type="submission" date="2007-08" db="EMBL/GenBank/DDBJ databases">
        <authorList>
            <person name="Gloeckner G."/>
            <person name="Nowack E."/>
            <person name="Melkonian M."/>
        </authorList>
    </citation>
    <scope>NUCLEOTIDE SEQUENCE</scope>
</reference>
<keyword evidence="2" id="KW-0436">Ligase</keyword>
<evidence type="ECO:0000313" key="8">
    <source>
        <dbReference type="EMBL" id="ACB42545.1"/>
    </source>
</evidence>
<evidence type="ECO:0000256" key="2">
    <source>
        <dbReference type="ARBA" id="ARBA00022598"/>
    </source>
</evidence>
<dbReference type="GO" id="GO:0008841">
    <property type="term" value="F:dihydrofolate synthase activity"/>
    <property type="evidence" value="ECO:0007669"/>
    <property type="project" value="TreeGrafter"/>
</dbReference>
<evidence type="ECO:0000256" key="4">
    <source>
        <dbReference type="ARBA" id="ARBA00022741"/>
    </source>
</evidence>
<dbReference type="Gene3D" id="3.90.190.20">
    <property type="entry name" value="Mur ligase, C-terminal domain"/>
    <property type="match status" value="1"/>
</dbReference>
<accession>B1X3M6</accession>
<evidence type="ECO:0000256" key="6">
    <source>
        <dbReference type="ARBA" id="ARBA00022842"/>
    </source>
</evidence>
<feature type="domain" description="Mur ligase C-terminal" evidence="7">
    <location>
        <begin position="267"/>
        <end position="387"/>
    </location>
</feature>
<geneLocation type="organellar chromatophore" evidence="8"/>
<dbReference type="Pfam" id="PF02875">
    <property type="entry name" value="Mur_ligase_C"/>
    <property type="match status" value="1"/>
</dbReference>
<evidence type="ECO:0000256" key="5">
    <source>
        <dbReference type="ARBA" id="ARBA00022840"/>
    </source>
</evidence>
<gene>
    <name evidence="8" type="primary">folC</name>
    <name evidence="8" type="ordered locus">PCC_0093</name>
</gene>
<dbReference type="SUPFAM" id="SSF53244">
    <property type="entry name" value="MurD-like peptide ligases, peptide-binding domain"/>
    <property type="match status" value="1"/>
</dbReference>
<reference evidence="8" key="2">
    <citation type="journal article" date="2008" name="Curr. Biol.">
        <title>Chromatophore genome sequence of Paulinella sheds light on acquisition of photosynthesis by eukaryotes.</title>
        <authorList>
            <person name="Nowack E.C.M."/>
            <person name="Melkonian M."/>
            <person name="Gloeckner G."/>
        </authorList>
    </citation>
    <scope>NUCLEOTIDE SEQUENCE [LARGE SCALE GENOMIC DNA]</scope>
</reference>
<dbReference type="PIRSF" id="PIRSF001563">
    <property type="entry name" value="Folylpolyglu_synth"/>
    <property type="match status" value="1"/>
</dbReference>
<dbReference type="GO" id="GO:0005737">
    <property type="term" value="C:cytoplasm"/>
    <property type="evidence" value="ECO:0007669"/>
    <property type="project" value="TreeGrafter"/>
</dbReference>
<dbReference type="GO" id="GO:0005524">
    <property type="term" value="F:ATP binding"/>
    <property type="evidence" value="ECO:0007669"/>
    <property type="project" value="UniProtKB-KW"/>
</dbReference>
<dbReference type="InterPro" id="IPR036565">
    <property type="entry name" value="Mur-like_cat_sf"/>
</dbReference>
<dbReference type="PANTHER" id="PTHR11136:SF0">
    <property type="entry name" value="DIHYDROFOLATE SYNTHETASE-RELATED"/>
    <property type="match status" value="1"/>
</dbReference>
<organism evidence="8">
    <name type="scientific">Paulinella chromatophora</name>
    <dbReference type="NCBI Taxonomy" id="39717"/>
    <lineage>
        <taxon>Eukaryota</taxon>
        <taxon>Sar</taxon>
        <taxon>Rhizaria</taxon>
        <taxon>Cercozoa</taxon>
        <taxon>Imbricatea</taxon>
        <taxon>Silicofilosea</taxon>
        <taxon>Euglyphida</taxon>
        <taxon>Paulinellidae</taxon>
        <taxon>Paulinella</taxon>
    </lineage>
</organism>
<dbReference type="EMBL" id="CP000815">
    <property type="protein sequence ID" value="ACB42545.1"/>
    <property type="molecule type" value="Genomic_DNA"/>
</dbReference>
<dbReference type="GO" id="GO:0046872">
    <property type="term" value="F:metal ion binding"/>
    <property type="evidence" value="ECO:0007669"/>
    <property type="project" value="UniProtKB-KW"/>
</dbReference>
<dbReference type="SUPFAM" id="SSF53623">
    <property type="entry name" value="MurD-like peptide ligases, catalytic domain"/>
    <property type="match status" value="1"/>
</dbReference>
<dbReference type="Gene3D" id="3.40.1190.10">
    <property type="entry name" value="Mur-like, catalytic domain"/>
    <property type="match status" value="1"/>
</dbReference>
<comment type="similarity">
    <text evidence="1">Belongs to the folylpolyglutamate synthase family.</text>
</comment>
<proteinExistence type="inferred from homology"/>
<dbReference type="RefSeq" id="YP_002048755.1">
    <property type="nucleotide sequence ID" value="NC_011087.1"/>
</dbReference>
<keyword evidence="4" id="KW-0547">Nucleotide-binding</keyword>